<keyword evidence="2" id="KW-1185">Reference proteome</keyword>
<sequence length="348" mass="36605">MLYRAIEEAGVRRVAIVGIAKHAGKTTAMNSLISQAQATGRRLGIVSIGVDGERRDAIMGVPKPDVYVPVGALVASAGDVMNEGSAVLSVVGRTGFSSTLGDVYLARVERAGTVLLAGVRYAAQVEAVLRQMEELGADLCFVDGAFDRMMAATPALTEGVVLATGAVVASTVEEVARRSAFFVQRFALPVADDSVGKLLDVATERGGLVVGCATDVEDEWEPVLLEQKSSFVANPLSDPNWPGAEQARVLAVSGAVTDRLLGMLEGLPRGFTVVLPDATHFFVGSQAWRKFLRRGHGVVVRQGVKLIGLTVNPHSISGYDLPRSTLLTAVKDAVGAELLVVDVQGEEA</sequence>
<reference evidence="1 2" key="1">
    <citation type="submission" date="2021-01" db="EMBL/GenBank/DDBJ databases">
        <title>Tumebacillus sp. strain ITR2 16S ribosomal RNA gene Genome sequencing and assembly.</title>
        <authorList>
            <person name="Kang M."/>
        </authorList>
    </citation>
    <scope>NUCLEOTIDE SEQUENCE [LARGE SCALE GENOMIC DNA]</scope>
    <source>
        <strain evidence="1 2">ITR2</strain>
    </source>
</reference>
<dbReference type="SUPFAM" id="SSF52540">
    <property type="entry name" value="P-loop containing nucleoside triphosphate hydrolases"/>
    <property type="match status" value="1"/>
</dbReference>
<dbReference type="Proteomes" id="UP000602284">
    <property type="component" value="Unassembled WGS sequence"/>
</dbReference>
<accession>A0ABS1J6P4</accession>
<dbReference type="EMBL" id="JAEQNB010000001">
    <property type="protein sequence ID" value="MBL0385348.1"/>
    <property type="molecule type" value="Genomic_DNA"/>
</dbReference>
<comment type="caution">
    <text evidence="1">The sequence shown here is derived from an EMBL/GenBank/DDBJ whole genome shotgun (WGS) entry which is preliminary data.</text>
</comment>
<evidence type="ECO:0000313" key="2">
    <source>
        <dbReference type="Proteomes" id="UP000602284"/>
    </source>
</evidence>
<dbReference type="RefSeq" id="WP_201630588.1">
    <property type="nucleotide sequence ID" value="NZ_JAEQNB010000001.1"/>
</dbReference>
<organism evidence="1 2">
    <name type="scientific">Tumebacillus amylolyticus</name>
    <dbReference type="NCBI Taxonomy" id="2801339"/>
    <lineage>
        <taxon>Bacteria</taxon>
        <taxon>Bacillati</taxon>
        <taxon>Bacillota</taxon>
        <taxon>Bacilli</taxon>
        <taxon>Bacillales</taxon>
        <taxon>Alicyclobacillaceae</taxon>
        <taxon>Tumebacillus</taxon>
    </lineage>
</organism>
<protein>
    <submittedName>
        <fullName evidence="1">Uncharacterized protein</fullName>
    </submittedName>
</protein>
<evidence type="ECO:0000313" key="1">
    <source>
        <dbReference type="EMBL" id="MBL0385348.1"/>
    </source>
</evidence>
<proteinExistence type="predicted"/>
<name>A0ABS1J6P4_9BACL</name>
<dbReference type="InterPro" id="IPR027417">
    <property type="entry name" value="P-loop_NTPase"/>
</dbReference>
<gene>
    <name evidence="1" type="ORF">JJB07_01700</name>
</gene>